<protein>
    <submittedName>
        <fullName evidence="11">Serine protease</fullName>
    </submittedName>
</protein>
<dbReference type="Proteomes" id="UP000242444">
    <property type="component" value="Unassembled WGS sequence"/>
</dbReference>
<dbReference type="PROSITE" id="PS51892">
    <property type="entry name" value="SUBTILASE"/>
    <property type="match status" value="1"/>
</dbReference>
<evidence type="ECO:0000256" key="2">
    <source>
        <dbReference type="ARBA" id="ARBA00022670"/>
    </source>
</evidence>
<dbReference type="Gene3D" id="3.40.50.200">
    <property type="entry name" value="Peptidase S8/S53 domain"/>
    <property type="match status" value="1"/>
</dbReference>
<dbReference type="InterPro" id="IPR023828">
    <property type="entry name" value="Peptidase_S8_Ser-AS"/>
</dbReference>
<feature type="signal peptide" evidence="8">
    <location>
        <begin position="1"/>
        <end position="28"/>
    </location>
</feature>
<feature type="domain" description="Peptidase S8/S53" evidence="9">
    <location>
        <begin position="169"/>
        <end position="394"/>
    </location>
</feature>
<dbReference type="PANTHER" id="PTHR43806:SF11">
    <property type="entry name" value="CEREVISIN-RELATED"/>
    <property type="match status" value="1"/>
</dbReference>
<dbReference type="InterPro" id="IPR036852">
    <property type="entry name" value="Peptidase_S8/S53_dom_sf"/>
</dbReference>
<dbReference type="InterPro" id="IPR000209">
    <property type="entry name" value="Peptidase_S8/S53_dom"/>
</dbReference>
<keyword evidence="3 5" id="KW-0378">Hydrolase</keyword>
<evidence type="ECO:0000256" key="7">
    <source>
        <dbReference type="SAM" id="MobiDB-lite"/>
    </source>
</evidence>
<gene>
    <name evidence="11" type="ORF">CFN78_19430</name>
</gene>
<dbReference type="GO" id="GO:0006508">
    <property type="term" value="P:proteolysis"/>
    <property type="evidence" value="ECO:0007669"/>
    <property type="project" value="UniProtKB-KW"/>
</dbReference>
<dbReference type="InterPro" id="IPR022398">
    <property type="entry name" value="Peptidase_S8_His-AS"/>
</dbReference>
<evidence type="ECO:0000256" key="1">
    <source>
        <dbReference type="ARBA" id="ARBA00011073"/>
    </source>
</evidence>
<dbReference type="OrthoDB" id="9766923at2"/>
<dbReference type="PRINTS" id="PR00723">
    <property type="entry name" value="SUBTILISIN"/>
</dbReference>
<dbReference type="PROSITE" id="PS00136">
    <property type="entry name" value="SUBTILASE_ASP"/>
    <property type="match status" value="1"/>
</dbReference>
<feature type="region of interest" description="Disordered" evidence="7">
    <location>
        <begin position="391"/>
        <end position="410"/>
    </location>
</feature>
<dbReference type="SUPFAM" id="SSF54897">
    <property type="entry name" value="Protease propeptides/inhibitors"/>
    <property type="match status" value="1"/>
</dbReference>
<keyword evidence="8" id="KW-0732">Signal</keyword>
<dbReference type="AlphaFoldDB" id="A0A263CZT5"/>
<accession>A0A263CZT5</accession>
<evidence type="ECO:0000256" key="3">
    <source>
        <dbReference type="ARBA" id="ARBA00022801"/>
    </source>
</evidence>
<dbReference type="InterPro" id="IPR034193">
    <property type="entry name" value="PCSK9_ProteinaseK-like"/>
</dbReference>
<evidence type="ECO:0000259" key="9">
    <source>
        <dbReference type="Pfam" id="PF00082"/>
    </source>
</evidence>
<dbReference type="InterPro" id="IPR006311">
    <property type="entry name" value="TAT_signal"/>
</dbReference>
<feature type="chain" id="PRO_5038881162" evidence="8">
    <location>
        <begin position="29"/>
        <end position="410"/>
    </location>
</feature>
<feature type="active site" description="Charge relay system" evidence="5">
    <location>
        <position position="355"/>
    </location>
</feature>
<dbReference type="FunFam" id="3.40.50.200:FF:000014">
    <property type="entry name" value="Proteinase K"/>
    <property type="match status" value="1"/>
</dbReference>
<dbReference type="RefSeq" id="WP_094864265.1">
    <property type="nucleotide sequence ID" value="NZ_NKYE01000012.1"/>
</dbReference>
<dbReference type="Gene3D" id="3.30.70.80">
    <property type="entry name" value="Peptidase S8 propeptide/proteinase inhibitor I9"/>
    <property type="match status" value="1"/>
</dbReference>
<dbReference type="InterPro" id="IPR037045">
    <property type="entry name" value="S8pro/Inhibitor_I9_sf"/>
</dbReference>
<feature type="active site" description="Charge relay system" evidence="5">
    <location>
        <position position="205"/>
    </location>
</feature>
<keyword evidence="2 5" id="KW-0645">Protease</keyword>
<dbReference type="Pfam" id="PF00082">
    <property type="entry name" value="Peptidase_S8"/>
    <property type="match status" value="1"/>
</dbReference>
<dbReference type="EMBL" id="NKYE01000012">
    <property type="protein sequence ID" value="OZM71683.1"/>
    <property type="molecule type" value="Genomic_DNA"/>
</dbReference>
<evidence type="ECO:0000313" key="11">
    <source>
        <dbReference type="EMBL" id="OZM71683.1"/>
    </source>
</evidence>
<dbReference type="PANTHER" id="PTHR43806">
    <property type="entry name" value="PEPTIDASE S8"/>
    <property type="match status" value="1"/>
</dbReference>
<dbReference type="InterPro" id="IPR010259">
    <property type="entry name" value="S8pro/Inhibitor_I9"/>
</dbReference>
<comment type="similarity">
    <text evidence="1 5 6">Belongs to the peptidase S8 family.</text>
</comment>
<dbReference type="PROSITE" id="PS00137">
    <property type="entry name" value="SUBTILASE_HIS"/>
    <property type="match status" value="1"/>
</dbReference>
<dbReference type="SUPFAM" id="SSF52743">
    <property type="entry name" value="Subtilisin-like"/>
    <property type="match status" value="1"/>
</dbReference>
<evidence type="ECO:0000256" key="4">
    <source>
        <dbReference type="ARBA" id="ARBA00022825"/>
    </source>
</evidence>
<organism evidence="11 12">
    <name type="scientific">Amycolatopsis antarctica</name>
    <dbReference type="NCBI Taxonomy" id="1854586"/>
    <lineage>
        <taxon>Bacteria</taxon>
        <taxon>Bacillati</taxon>
        <taxon>Actinomycetota</taxon>
        <taxon>Actinomycetes</taxon>
        <taxon>Pseudonocardiales</taxon>
        <taxon>Pseudonocardiaceae</taxon>
        <taxon>Amycolatopsis</taxon>
    </lineage>
</organism>
<feature type="active site" description="Charge relay system" evidence="5">
    <location>
        <position position="172"/>
    </location>
</feature>
<dbReference type="GO" id="GO:0005615">
    <property type="term" value="C:extracellular space"/>
    <property type="evidence" value="ECO:0007669"/>
    <property type="project" value="TreeGrafter"/>
</dbReference>
<keyword evidence="4 5" id="KW-0720">Serine protease</keyword>
<proteinExistence type="inferred from homology"/>
<feature type="domain" description="Inhibitor I9" evidence="10">
    <location>
        <begin position="50"/>
        <end position="132"/>
    </location>
</feature>
<evidence type="ECO:0000256" key="6">
    <source>
        <dbReference type="RuleBase" id="RU003355"/>
    </source>
</evidence>
<keyword evidence="12" id="KW-1185">Reference proteome</keyword>
<name>A0A263CZT5_9PSEU</name>
<dbReference type="InParanoid" id="A0A263CZT5"/>
<sequence length="410" mass="41449">MGNSRKLRRGIVASVATAGVAAAAVAFAGPVQAQEGQILAANTPNSVADSYTVVLKDSAEAKSALSVDAKKQIKAVVASKAQSMVEATGGEVTQTYGSALEGFSVKASEAEAKKLAADPAVKFVTQNHTFKTNDVQDGATWGLDRVDQRDLPLDEKYNYSTTAENVTAYIVDTGITADHPEFAGRIQPGKDLIDGDTDPADGNGHGTHVAGTVAGETYGLAKGAKIVGVRVLDDAGSGTTEQVVGGIDYVAENASGPSVANMSLGGSVDEALDSAVQGAISKGVTFAVAAGNESQDADNASPARVPEALTVAASDNADAQASFSNFGEVVDIYAPGVDITSAWNDGATDTISGTSMASPHVAGAAALYLADNPEATPEQVATALTEAASPDKITNASPGTPNKLLFTGTE</sequence>
<dbReference type="InterPro" id="IPR015500">
    <property type="entry name" value="Peptidase_S8_subtilisin-rel"/>
</dbReference>
<evidence type="ECO:0000256" key="5">
    <source>
        <dbReference type="PROSITE-ProRule" id="PRU01240"/>
    </source>
</evidence>
<evidence type="ECO:0000259" key="10">
    <source>
        <dbReference type="Pfam" id="PF05922"/>
    </source>
</evidence>
<evidence type="ECO:0000256" key="8">
    <source>
        <dbReference type="SAM" id="SignalP"/>
    </source>
</evidence>
<comment type="caution">
    <text evidence="11">The sequence shown here is derived from an EMBL/GenBank/DDBJ whole genome shotgun (WGS) entry which is preliminary data.</text>
</comment>
<reference evidence="11 12" key="1">
    <citation type="submission" date="2017-07" db="EMBL/GenBank/DDBJ databases">
        <title>Amycolatopsis antarcticus sp. nov., isolated from the surface of an Antarcticus brown macroalga.</title>
        <authorList>
            <person name="Wang J."/>
            <person name="Leiva S."/>
            <person name="Huang J."/>
            <person name="Huang Y."/>
        </authorList>
    </citation>
    <scope>NUCLEOTIDE SEQUENCE [LARGE SCALE GENOMIC DNA]</scope>
    <source>
        <strain evidence="11 12">AU-G6</strain>
    </source>
</reference>
<dbReference type="GO" id="GO:0004252">
    <property type="term" value="F:serine-type endopeptidase activity"/>
    <property type="evidence" value="ECO:0007669"/>
    <property type="project" value="UniProtKB-UniRule"/>
</dbReference>
<dbReference type="CDD" id="cd04077">
    <property type="entry name" value="Peptidases_S8_PCSK9_ProteinaseK_like"/>
    <property type="match status" value="1"/>
</dbReference>
<dbReference type="PROSITE" id="PS51318">
    <property type="entry name" value="TAT"/>
    <property type="match status" value="1"/>
</dbReference>
<dbReference type="Pfam" id="PF05922">
    <property type="entry name" value="Inhibitor_I9"/>
    <property type="match status" value="1"/>
</dbReference>
<evidence type="ECO:0000313" key="12">
    <source>
        <dbReference type="Proteomes" id="UP000242444"/>
    </source>
</evidence>
<dbReference type="InterPro" id="IPR050131">
    <property type="entry name" value="Peptidase_S8_subtilisin-like"/>
</dbReference>
<dbReference type="InterPro" id="IPR023827">
    <property type="entry name" value="Peptidase_S8_Asp-AS"/>
</dbReference>
<dbReference type="PROSITE" id="PS00138">
    <property type="entry name" value="SUBTILASE_SER"/>
    <property type="match status" value="1"/>
</dbReference>